<protein>
    <recommendedName>
        <fullName evidence="2">Helicase-associated domain-containing protein</fullName>
    </recommendedName>
</protein>
<feature type="domain" description="Helicase-associated" evidence="2">
    <location>
        <begin position="292"/>
        <end position="369"/>
    </location>
</feature>
<organism evidence="3 4">
    <name type="scientific">Thalassiosira pseudonana</name>
    <name type="common">Marine diatom</name>
    <name type="synonym">Cyclotella nana</name>
    <dbReference type="NCBI Taxonomy" id="35128"/>
    <lineage>
        <taxon>Eukaryota</taxon>
        <taxon>Sar</taxon>
        <taxon>Stramenopiles</taxon>
        <taxon>Ochrophyta</taxon>
        <taxon>Bacillariophyta</taxon>
        <taxon>Coscinodiscophyceae</taxon>
        <taxon>Thalassiosirophycidae</taxon>
        <taxon>Thalassiosirales</taxon>
        <taxon>Thalassiosiraceae</taxon>
        <taxon>Thalassiosira</taxon>
    </lineage>
</organism>
<feature type="compositionally biased region" description="Basic and acidic residues" evidence="1">
    <location>
        <begin position="59"/>
        <end position="74"/>
    </location>
</feature>
<feature type="domain" description="Helicase-associated" evidence="2">
    <location>
        <begin position="599"/>
        <end position="666"/>
    </location>
</feature>
<reference evidence="3 4" key="2">
    <citation type="journal article" date="2008" name="Nature">
        <title>The Phaeodactylum genome reveals the evolutionary history of diatom genomes.</title>
        <authorList>
            <person name="Bowler C."/>
            <person name="Allen A.E."/>
            <person name="Badger J.H."/>
            <person name="Grimwood J."/>
            <person name="Jabbari K."/>
            <person name="Kuo A."/>
            <person name="Maheswari U."/>
            <person name="Martens C."/>
            <person name="Maumus F."/>
            <person name="Otillar R.P."/>
            <person name="Rayko E."/>
            <person name="Salamov A."/>
            <person name="Vandepoele K."/>
            <person name="Beszteri B."/>
            <person name="Gruber A."/>
            <person name="Heijde M."/>
            <person name="Katinka M."/>
            <person name="Mock T."/>
            <person name="Valentin K."/>
            <person name="Verret F."/>
            <person name="Berges J.A."/>
            <person name="Brownlee C."/>
            <person name="Cadoret J.P."/>
            <person name="Chiovitti A."/>
            <person name="Choi C.J."/>
            <person name="Coesel S."/>
            <person name="De Martino A."/>
            <person name="Detter J.C."/>
            <person name="Durkin C."/>
            <person name="Falciatore A."/>
            <person name="Fournet J."/>
            <person name="Haruta M."/>
            <person name="Huysman M.J."/>
            <person name="Jenkins B.D."/>
            <person name="Jiroutova K."/>
            <person name="Jorgensen R.E."/>
            <person name="Joubert Y."/>
            <person name="Kaplan A."/>
            <person name="Kroger N."/>
            <person name="Kroth P.G."/>
            <person name="La Roche J."/>
            <person name="Lindquist E."/>
            <person name="Lommer M."/>
            <person name="Martin-Jezequel V."/>
            <person name="Lopez P.J."/>
            <person name="Lucas S."/>
            <person name="Mangogna M."/>
            <person name="McGinnis K."/>
            <person name="Medlin L.K."/>
            <person name="Montsant A."/>
            <person name="Oudot-Le Secq M.P."/>
            <person name="Napoli C."/>
            <person name="Obornik M."/>
            <person name="Parker M.S."/>
            <person name="Petit J.L."/>
            <person name="Porcel B.M."/>
            <person name="Poulsen N."/>
            <person name="Robison M."/>
            <person name="Rychlewski L."/>
            <person name="Rynearson T.A."/>
            <person name="Schmutz J."/>
            <person name="Shapiro H."/>
            <person name="Siaut M."/>
            <person name="Stanley M."/>
            <person name="Sussman M.R."/>
            <person name="Taylor A.R."/>
            <person name="Vardi A."/>
            <person name="von Dassow P."/>
            <person name="Vyverman W."/>
            <person name="Willis A."/>
            <person name="Wyrwicz L.S."/>
            <person name="Rokhsar D.S."/>
            <person name="Weissenbach J."/>
            <person name="Armbrust E.V."/>
            <person name="Green B.R."/>
            <person name="Van de Peer Y."/>
            <person name="Grigoriev I.V."/>
        </authorList>
    </citation>
    <scope>NUCLEOTIDE SEQUENCE [LARGE SCALE GENOMIC DNA]</scope>
    <source>
        <strain evidence="3 4">CCMP1335</strain>
    </source>
</reference>
<evidence type="ECO:0000259" key="2">
    <source>
        <dbReference type="Pfam" id="PF03457"/>
    </source>
</evidence>
<dbReference type="PaxDb" id="35128-Thaps21088"/>
<dbReference type="PANTHER" id="PTHR33418:SF1">
    <property type="entry name" value="HELICASE-ASSOCIATED DOMAIN-CONTAINING PROTEIN"/>
    <property type="match status" value="1"/>
</dbReference>
<evidence type="ECO:0000313" key="3">
    <source>
        <dbReference type="EMBL" id="EED96146.1"/>
    </source>
</evidence>
<dbReference type="AlphaFoldDB" id="B8BSL5"/>
<feature type="compositionally biased region" description="Low complexity" evidence="1">
    <location>
        <begin position="18"/>
        <end position="31"/>
    </location>
</feature>
<dbReference type="Proteomes" id="UP000001449">
    <property type="component" value="Chromosome 1"/>
</dbReference>
<proteinExistence type="predicted"/>
<name>B8BSL5_THAPS</name>
<dbReference type="KEGG" id="tps:THAPSDRAFT_21088"/>
<feature type="domain" description="Helicase-associated" evidence="2">
    <location>
        <begin position="672"/>
        <end position="765"/>
    </location>
</feature>
<evidence type="ECO:0000256" key="1">
    <source>
        <dbReference type="SAM" id="MobiDB-lite"/>
    </source>
</evidence>
<dbReference type="InParanoid" id="B8BSL5"/>
<feature type="region of interest" description="Disordered" evidence="1">
    <location>
        <begin position="719"/>
        <end position="751"/>
    </location>
</feature>
<dbReference type="EMBL" id="CM000638">
    <property type="protein sequence ID" value="EED96146.1"/>
    <property type="molecule type" value="Genomic_DNA"/>
</dbReference>
<feature type="region of interest" description="Disordered" evidence="1">
    <location>
        <begin position="1"/>
        <end position="34"/>
    </location>
</feature>
<feature type="domain" description="Helicase-associated" evidence="2">
    <location>
        <begin position="526"/>
        <end position="589"/>
    </location>
</feature>
<dbReference type="Gene3D" id="6.10.140.530">
    <property type="match status" value="5"/>
</dbReference>
<accession>B8BSL5</accession>
<feature type="compositionally biased region" description="Polar residues" evidence="1">
    <location>
        <begin position="1"/>
        <end position="17"/>
    </location>
</feature>
<gene>
    <name evidence="3" type="ORF">THAPSDRAFT_21088</name>
</gene>
<dbReference type="HOGENOM" id="CLU_355105_0_0_1"/>
<reference evidence="3 4" key="1">
    <citation type="journal article" date="2004" name="Science">
        <title>The genome of the diatom Thalassiosira pseudonana: ecology, evolution, and metabolism.</title>
        <authorList>
            <person name="Armbrust E.V."/>
            <person name="Berges J.A."/>
            <person name="Bowler C."/>
            <person name="Green B.R."/>
            <person name="Martinez D."/>
            <person name="Putnam N.H."/>
            <person name="Zhou S."/>
            <person name="Allen A.E."/>
            <person name="Apt K.E."/>
            <person name="Bechner M."/>
            <person name="Brzezinski M.A."/>
            <person name="Chaal B.K."/>
            <person name="Chiovitti A."/>
            <person name="Davis A.K."/>
            <person name="Demarest M.S."/>
            <person name="Detter J.C."/>
            <person name="Glavina T."/>
            <person name="Goodstein D."/>
            <person name="Hadi M.Z."/>
            <person name="Hellsten U."/>
            <person name="Hildebrand M."/>
            <person name="Jenkins B.D."/>
            <person name="Jurka J."/>
            <person name="Kapitonov V.V."/>
            <person name="Kroger N."/>
            <person name="Lau W.W."/>
            <person name="Lane T.W."/>
            <person name="Larimer F.W."/>
            <person name="Lippmeier J.C."/>
            <person name="Lucas S."/>
            <person name="Medina M."/>
            <person name="Montsant A."/>
            <person name="Obornik M."/>
            <person name="Parker M.S."/>
            <person name="Palenik B."/>
            <person name="Pazour G.J."/>
            <person name="Richardson P.M."/>
            <person name="Rynearson T.A."/>
            <person name="Saito M.A."/>
            <person name="Schwartz D.C."/>
            <person name="Thamatrakoln K."/>
            <person name="Valentin K."/>
            <person name="Vardi A."/>
            <person name="Wilkerson F.P."/>
            <person name="Rokhsar D.S."/>
        </authorList>
    </citation>
    <scope>NUCLEOTIDE SEQUENCE [LARGE SCALE GENOMIC DNA]</scope>
    <source>
        <strain evidence="3 4">CCMP1335</strain>
    </source>
</reference>
<dbReference type="Pfam" id="PF03457">
    <property type="entry name" value="HA"/>
    <property type="match status" value="5"/>
</dbReference>
<feature type="domain" description="Helicase-associated" evidence="2">
    <location>
        <begin position="382"/>
        <end position="443"/>
    </location>
</feature>
<dbReference type="InterPro" id="IPR005114">
    <property type="entry name" value="Helicase_assoc"/>
</dbReference>
<feature type="region of interest" description="Disordered" evidence="1">
    <location>
        <begin position="49"/>
        <end position="177"/>
    </location>
</feature>
<dbReference type="PANTHER" id="PTHR33418">
    <property type="entry name" value="HELICASE-ASSOCIATED"/>
    <property type="match status" value="1"/>
</dbReference>
<feature type="region of interest" description="Disordered" evidence="1">
    <location>
        <begin position="471"/>
        <end position="492"/>
    </location>
</feature>
<sequence>MSTKTTDNSVKGSAHQPSASSATTTASSTKSAFHDVSIWQHKILDRVREAAGCTAPPEENGRASKETSSREDGGGRAAVDGEMVVGVASRKRKSTIATTSDANTNNVQQQQQQQHNLQSITINESGGERGRSSGESSIAAAPMSAVGRGNEKATDDDDDDSTSATTENKGSQQSTAKRRMLFKTAILPHAERKELHAEIYKYFQWLQHNLIEVQQQTSNNNKYTPLTKAGIIAPAIQQVLQGLESAFKGIEEDAPILASVTKSNIRQEKVPFLESVLKDELSQLVKGNSVDSFEEMVDLLRQYKQQKGDVNVPKSYQSDFGSPLGQFVKNIRQRRKDIRSIHGVQFELQITSKYSLTKDRIQALDGMGFQWSTMESSSKQTFSWEERIQQLKEWRHTHGNLQIPRQEAQYGLGEFVSKCRRLYNKKDVAFMNTRAPTLESIGFEWNEIIQQKPKKAKAPLPFKTIVGSVSRGHPLPHHGASYPPVPPRHQEQTTPNRTLKLVAPPPPQMAVVKPTATKRVIDVEPDFDTLFEQLLIYKKEHGDIYVAQKYKQNGVKLGKWAYKLRTRGKEKMLGNLTEEQVARLDRVGFEWKNRHTFTSWDDRYSELVEFYQNNGKWPPRAYKQAEEEAAGRGGLGDWVHVQRGKYRRKNEKFMKERVPRLEAIGFEWTPHKSNFETRFKELVKFKNEYGHARVPNNRNTYDALGKWCEVLRRARKRQLEKEQAGDDADGDGEGGNPVKKKGKKGGQSNNILTAERLMVLDSLGFDWEPCQKRDSVVQAARHKSESDSDKC</sequence>
<dbReference type="RefSeq" id="XP_002286505.1">
    <property type="nucleotide sequence ID" value="XM_002286469.1"/>
</dbReference>
<evidence type="ECO:0000313" key="4">
    <source>
        <dbReference type="Proteomes" id="UP000001449"/>
    </source>
</evidence>
<keyword evidence="4" id="KW-1185">Reference proteome</keyword>
<feature type="compositionally biased region" description="Polar residues" evidence="1">
    <location>
        <begin position="95"/>
        <end position="107"/>
    </location>
</feature>
<dbReference type="GeneID" id="7445476"/>